<feature type="transmembrane region" description="Helical" evidence="1">
    <location>
        <begin position="43"/>
        <end position="63"/>
    </location>
</feature>
<gene>
    <name evidence="2" type="ORF">ENR01_02500</name>
</gene>
<sequence length="162" mass="17412">MPRLAGTNYLPAGATAAIERKKFNPISKLVGAVLWVFKNPRRLLITFIVLAVTAALGYSYFLYTNSQTELKNLKTNPQAAAVAAVEEAVAAVGALMELPTDETPTLATVTDAEKLKTQAFFAKAQNGDKVLLYPNNRLAILYSPEANKIISVGTINVQTSGQ</sequence>
<keyword evidence="1" id="KW-1133">Transmembrane helix</keyword>
<dbReference type="EMBL" id="DSPJ01000066">
    <property type="protein sequence ID" value="HEX62003.1"/>
    <property type="molecule type" value="Genomic_DNA"/>
</dbReference>
<name>A0A832DUU6_UNCKA</name>
<reference evidence="2" key="1">
    <citation type="journal article" date="2020" name="mSystems">
        <title>Genome- and Community-Level Interaction Insights into Carbon Utilization and Element Cycling Functions of Hydrothermarchaeota in Hydrothermal Sediment.</title>
        <authorList>
            <person name="Zhou Z."/>
            <person name="Liu Y."/>
            <person name="Xu W."/>
            <person name="Pan J."/>
            <person name="Luo Z.H."/>
            <person name="Li M."/>
        </authorList>
    </citation>
    <scope>NUCLEOTIDE SEQUENCE [LARGE SCALE GENOMIC DNA]</scope>
    <source>
        <strain evidence="2">SpSt-361</strain>
    </source>
</reference>
<organism evidence="2">
    <name type="scientific">candidate division WWE3 bacterium</name>
    <dbReference type="NCBI Taxonomy" id="2053526"/>
    <lineage>
        <taxon>Bacteria</taxon>
        <taxon>Katanobacteria</taxon>
    </lineage>
</organism>
<dbReference type="AlphaFoldDB" id="A0A832DUU6"/>
<accession>A0A832DUU6</accession>
<protein>
    <submittedName>
        <fullName evidence="2">Uncharacterized protein</fullName>
    </submittedName>
</protein>
<keyword evidence="1" id="KW-0472">Membrane</keyword>
<evidence type="ECO:0000313" key="2">
    <source>
        <dbReference type="EMBL" id="HEX62003.1"/>
    </source>
</evidence>
<evidence type="ECO:0000256" key="1">
    <source>
        <dbReference type="SAM" id="Phobius"/>
    </source>
</evidence>
<comment type="caution">
    <text evidence="2">The sequence shown here is derived from an EMBL/GenBank/DDBJ whole genome shotgun (WGS) entry which is preliminary data.</text>
</comment>
<keyword evidence="1" id="KW-0812">Transmembrane</keyword>
<proteinExistence type="predicted"/>